<accession>A0A5C6MBY7</accession>
<reference evidence="1 2" key="2">
    <citation type="submission" date="2019-08" db="EMBL/GenBank/DDBJ databases">
        <authorList>
            <person name="Henke P."/>
        </authorList>
    </citation>
    <scope>NUCLEOTIDE SEQUENCE [LARGE SCALE GENOMIC DNA]</scope>
    <source>
        <strain evidence="1">Phe10_nw2017</strain>
    </source>
</reference>
<dbReference type="AlphaFoldDB" id="A0A5C6MBY7"/>
<keyword evidence="2" id="KW-1185">Reference proteome</keyword>
<evidence type="ECO:0008006" key="3">
    <source>
        <dbReference type="Google" id="ProtNLM"/>
    </source>
</evidence>
<dbReference type="SUPFAM" id="SSF88723">
    <property type="entry name" value="PIN domain-like"/>
    <property type="match status" value="1"/>
</dbReference>
<gene>
    <name evidence="1" type="ORF">E3A20_04320</name>
</gene>
<name>A0A5C6MBY7_9PLAN</name>
<dbReference type="InterPro" id="IPR029060">
    <property type="entry name" value="PIN-like_dom_sf"/>
</dbReference>
<reference evidence="1 2" key="1">
    <citation type="submission" date="2019-08" db="EMBL/GenBank/DDBJ databases">
        <title>100 year-old enigma solved: identification of Planctomyces bekefii, the type genus and species of the phylum Planctomycetes.</title>
        <authorList>
            <person name="Svetlana D.N."/>
            <person name="Overmann J."/>
        </authorList>
    </citation>
    <scope>NUCLEOTIDE SEQUENCE [LARGE SCALE GENOMIC DNA]</scope>
    <source>
        <strain evidence="1">Phe10_nw2017</strain>
    </source>
</reference>
<evidence type="ECO:0000313" key="2">
    <source>
        <dbReference type="Proteomes" id="UP000321083"/>
    </source>
</evidence>
<dbReference type="EMBL" id="SRHE01000050">
    <property type="protein sequence ID" value="TWW11753.1"/>
    <property type="molecule type" value="Genomic_DNA"/>
</dbReference>
<sequence>MPLCSASSLGLNPHPAVAQCLRKQERNIAVTLVRGRPEKTAQVDLDADTASTRAALLVRLKKKRKAMPVKHSLTAASAQQHQLTIVTRNVSDFQNAGVLFNSFSAL</sequence>
<dbReference type="Proteomes" id="UP000321083">
    <property type="component" value="Unassembled WGS sequence"/>
</dbReference>
<protein>
    <recommendedName>
        <fullName evidence="3">PIN domain-containing protein</fullName>
    </recommendedName>
</protein>
<dbReference type="Gene3D" id="3.40.50.1010">
    <property type="entry name" value="5'-nuclease"/>
    <property type="match status" value="1"/>
</dbReference>
<comment type="caution">
    <text evidence="1">The sequence shown here is derived from an EMBL/GenBank/DDBJ whole genome shotgun (WGS) entry which is preliminary data.</text>
</comment>
<evidence type="ECO:0000313" key="1">
    <source>
        <dbReference type="EMBL" id="TWW11753.1"/>
    </source>
</evidence>
<organism evidence="1 2">
    <name type="scientific">Planctomyces bekefii</name>
    <dbReference type="NCBI Taxonomy" id="1653850"/>
    <lineage>
        <taxon>Bacteria</taxon>
        <taxon>Pseudomonadati</taxon>
        <taxon>Planctomycetota</taxon>
        <taxon>Planctomycetia</taxon>
        <taxon>Planctomycetales</taxon>
        <taxon>Planctomycetaceae</taxon>
        <taxon>Planctomyces</taxon>
    </lineage>
</organism>
<proteinExistence type="predicted"/>